<evidence type="ECO:0000259" key="4">
    <source>
        <dbReference type="Pfam" id="PF04909"/>
    </source>
</evidence>
<dbReference type="InterPro" id="IPR006680">
    <property type="entry name" value="Amidohydro-rel"/>
</dbReference>
<dbReference type="Gene3D" id="3.20.20.140">
    <property type="entry name" value="Metal-dependent hydrolases"/>
    <property type="match status" value="1"/>
</dbReference>
<dbReference type="GO" id="GO:0005829">
    <property type="term" value="C:cytosol"/>
    <property type="evidence" value="ECO:0007669"/>
    <property type="project" value="TreeGrafter"/>
</dbReference>
<proteinExistence type="inferred from homology"/>
<dbReference type="PANTHER" id="PTHR21240:SF30">
    <property type="entry name" value="AMIDOHYDROLASE-RELATED DOMAIN-CONTAINING PROTEIN-RELATED"/>
    <property type="match status" value="1"/>
</dbReference>
<dbReference type="AlphaFoldDB" id="A0A0B7KDB5"/>
<dbReference type="PANTHER" id="PTHR21240">
    <property type="entry name" value="2-AMINO-3-CARBOXYLMUCONATE-6-SEMIALDEHYDE DECARBOXYLASE"/>
    <property type="match status" value="1"/>
</dbReference>
<protein>
    <recommendedName>
        <fullName evidence="4">Amidohydrolase-related domain-containing protein</fullName>
    </recommendedName>
</protein>
<evidence type="ECO:0000256" key="2">
    <source>
        <dbReference type="ARBA" id="ARBA00023239"/>
    </source>
</evidence>
<evidence type="ECO:0000256" key="3">
    <source>
        <dbReference type="RuleBase" id="RU366045"/>
    </source>
</evidence>
<comment type="similarity">
    <text evidence="3">Belongs to the metallo-dependent hydrolases superfamily.</text>
</comment>
<dbReference type="SUPFAM" id="SSF51556">
    <property type="entry name" value="Metallo-dependent hydrolases"/>
    <property type="match status" value="1"/>
</dbReference>
<feature type="domain" description="Amidohydrolase-related" evidence="4">
    <location>
        <begin position="72"/>
        <end position="322"/>
    </location>
</feature>
<dbReference type="InterPro" id="IPR032466">
    <property type="entry name" value="Metal_Hydrolase"/>
</dbReference>
<gene>
    <name evidence="5" type="ORF">BN869_000011137_1</name>
</gene>
<accession>A0A0B7KDB5</accession>
<sequence>MTPPLITLEEHWYSGVVFNSFDSPMKRKFGDWPGLLDKLFDANEIRLKDMDQGNIALQVISHCLSEDPSPSVCQGGNDQLAKEINKSVQTKKRFAAFAILPLAEPEAAAAELERTVTELGFVGALVDHKTQKGFCDGSEYDVLWGKAQELDVPIYLHPAWPTEEMFRNSYVGNYSLQSTGALASSMWGWHSEVGLHILRLHCAGVFDKFPRLKLIIGHFGEMMPFMLQRIHNNEARMGERKRPFKEVWDENIWITTSSVWSLDPMRCILGNTKIDHILYSVDYPFSSNEAGLKWFKELEGNGLLTKDQLEMVAHKNAEKLLKISL</sequence>
<dbReference type="GO" id="GO:0016787">
    <property type="term" value="F:hydrolase activity"/>
    <property type="evidence" value="ECO:0007669"/>
    <property type="project" value="InterPro"/>
</dbReference>
<dbReference type="Pfam" id="PF04909">
    <property type="entry name" value="Amidohydro_2"/>
    <property type="match status" value="1"/>
</dbReference>
<keyword evidence="1 3" id="KW-0210">Decarboxylase</keyword>
<evidence type="ECO:0000256" key="1">
    <source>
        <dbReference type="ARBA" id="ARBA00022793"/>
    </source>
</evidence>
<dbReference type="GO" id="GO:0016831">
    <property type="term" value="F:carboxy-lyase activity"/>
    <property type="evidence" value="ECO:0007669"/>
    <property type="project" value="UniProtKB-KW"/>
</dbReference>
<dbReference type="InterPro" id="IPR032465">
    <property type="entry name" value="ACMSD"/>
</dbReference>
<name>A0A0B7KDB5_BIOOC</name>
<evidence type="ECO:0000313" key="5">
    <source>
        <dbReference type="EMBL" id="CEO55079.1"/>
    </source>
</evidence>
<dbReference type="EMBL" id="CDPU01000048">
    <property type="protein sequence ID" value="CEO55079.1"/>
    <property type="molecule type" value="Genomic_DNA"/>
</dbReference>
<dbReference type="GO" id="GO:0019748">
    <property type="term" value="P:secondary metabolic process"/>
    <property type="evidence" value="ECO:0007669"/>
    <property type="project" value="TreeGrafter"/>
</dbReference>
<reference evidence="5" key="1">
    <citation type="submission" date="2015-01" db="EMBL/GenBank/DDBJ databases">
        <authorList>
            <person name="Durling Mikael"/>
        </authorList>
    </citation>
    <scope>NUCLEOTIDE SEQUENCE</scope>
</reference>
<keyword evidence="2 3" id="KW-0456">Lyase</keyword>
<organism evidence="5">
    <name type="scientific">Bionectria ochroleuca</name>
    <name type="common">Gliocladium roseum</name>
    <dbReference type="NCBI Taxonomy" id="29856"/>
    <lineage>
        <taxon>Eukaryota</taxon>
        <taxon>Fungi</taxon>
        <taxon>Dikarya</taxon>
        <taxon>Ascomycota</taxon>
        <taxon>Pezizomycotina</taxon>
        <taxon>Sordariomycetes</taxon>
        <taxon>Hypocreomycetidae</taxon>
        <taxon>Hypocreales</taxon>
        <taxon>Bionectriaceae</taxon>
        <taxon>Clonostachys</taxon>
    </lineage>
</organism>